<organism evidence="1 2">
    <name type="scientific">Tolypocladium capitatum</name>
    <dbReference type="NCBI Taxonomy" id="45235"/>
    <lineage>
        <taxon>Eukaryota</taxon>
        <taxon>Fungi</taxon>
        <taxon>Dikarya</taxon>
        <taxon>Ascomycota</taxon>
        <taxon>Pezizomycotina</taxon>
        <taxon>Sordariomycetes</taxon>
        <taxon>Hypocreomycetidae</taxon>
        <taxon>Hypocreales</taxon>
        <taxon>Ophiocordycipitaceae</taxon>
        <taxon>Tolypocladium</taxon>
    </lineage>
</organism>
<comment type="caution">
    <text evidence="1">The sequence shown here is derived from an EMBL/GenBank/DDBJ whole genome shotgun (WGS) entry which is preliminary data.</text>
</comment>
<evidence type="ECO:0000313" key="2">
    <source>
        <dbReference type="Proteomes" id="UP000236621"/>
    </source>
</evidence>
<dbReference type="OrthoDB" id="4636359at2759"/>
<dbReference type="Proteomes" id="UP000236621">
    <property type="component" value="Unassembled WGS sequence"/>
</dbReference>
<proteinExistence type="predicted"/>
<dbReference type="AlphaFoldDB" id="A0A2K3Q3L8"/>
<keyword evidence="2" id="KW-1185">Reference proteome</keyword>
<protein>
    <submittedName>
        <fullName evidence="1">Uncharacterized protein</fullName>
    </submittedName>
</protein>
<name>A0A2K3Q3L8_9HYPO</name>
<dbReference type="EMBL" id="NRSZ01001206">
    <property type="protein sequence ID" value="PNY22176.1"/>
    <property type="molecule type" value="Genomic_DNA"/>
</dbReference>
<sequence length="321" mass="37083">MAILLFPKTASDEEDDEDDHRDRVHRHLKQWAARGFPDPIREYDVRMMDKFESLCLRLDDCIKDYLWKATSPHLRQAYIHLPKWSHPSFHVNVGRLPPRPKHKIDLDSLSPGEKQRILKAFLRYEILAKRFRPRLLRPGPLRHRARDTGNQIDSILAWDWDMLDRYEGNSSELWEIERLQCVFEYFRTIYGATSARFDGIPTGFANRSAGWLSIVPRDCFFGDVQRIFSSSDNMNVGFKSSYFIKTSTGPISNTWVGTTSTNWLLDTLALGGVDQATQLLMAGRDYSERFFDSAAGRVVKREGFRSSWPWSGGLFYGGYGG</sequence>
<reference evidence="1 2" key="1">
    <citation type="submission" date="2017-08" db="EMBL/GenBank/DDBJ databases">
        <title>Harnessing the power of phylogenomics to disentangle the directionality and signatures of interkingdom host jumping in the parasitic fungal genus Tolypocladium.</title>
        <authorList>
            <person name="Quandt C.A."/>
            <person name="Patterson W."/>
            <person name="Spatafora J.W."/>
        </authorList>
    </citation>
    <scope>NUCLEOTIDE SEQUENCE [LARGE SCALE GENOMIC DNA]</scope>
    <source>
        <strain evidence="1 2">CBS 113982</strain>
    </source>
</reference>
<gene>
    <name evidence="1" type="ORF">TCAP_07178</name>
</gene>
<evidence type="ECO:0000313" key="1">
    <source>
        <dbReference type="EMBL" id="PNY22176.1"/>
    </source>
</evidence>
<accession>A0A2K3Q3L8</accession>